<dbReference type="AlphaFoldDB" id="A0A8H7C566"/>
<evidence type="ECO:0000313" key="14">
    <source>
        <dbReference type="Proteomes" id="UP000629468"/>
    </source>
</evidence>
<dbReference type="PANTHER" id="PTHR31687">
    <property type="match status" value="1"/>
</dbReference>
<sequence length="686" mass="76838">MLPRIDLGQLLQQPDPRIDLREHIFHESTHNFLKALESFKLNAISSISDRRTYQTTEKKKMAEKTQQVEAEINRCKVKEIELVADLEREKTERKDAELSVAAYQRQLASLKDKCSAIQAEIDQYRAITDNLRREKNKERATLSTFASQVSSELIACERHLSCHIEGIGPDKLLFRFSDIDPEDDTREGTVVLDVTHSYKVLTVSPNLPAVAVLSSQLADSGDINWFINQVQKAFIENWQPLIIFYNQPTMNPFGELNSKTTAQYLRTLPAIRERCLALYDLATQDKLLYFDYHPEKEADVVDFCLDIIKRDYNSDPNNIQPHGRWRHLDAGLPRIQPLLTTWSHLHIDIKEQSRRLIDLFLISVLLDAGAGNTWKYIEPGTNKTFNRSEGLGVASAHMFQSGFFSGVEGEPCRVDAAGLEKITVERTKEAMQVTSSNPMTGLEGRTSLLSNLSKALTSSPEFFGTEGRPGNLIDFLETQALPTTSSRKTIPLAALWTALLDGLNPIWPSRISLANIPLGDVWPSPTLAQSVSTTTPSQESDILIPFHKLTQWMTYSLVEVFEKVLGWDVQGLEDMTGLPEYRNGGLLVDLGVLVLKPDMLPVNSESGLPTAPAEHPAIVEWRAMTVIELDRIADRVREKLGLGKEELSLAQVLEGATWKGGREIAKMKRPGTGGPPIEIESDGTVF</sequence>
<accession>A0A8H7C566</accession>
<feature type="region of interest" description="Disordered" evidence="11">
    <location>
        <begin position="665"/>
        <end position="686"/>
    </location>
</feature>
<gene>
    <name evidence="13" type="ORF">Agabi119p4_8868</name>
</gene>
<dbReference type="PANTHER" id="PTHR31687:SF3">
    <property type="entry name" value="PROTEIN URG3"/>
    <property type="match status" value="1"/>
</dbReference>
<keyword evidence="6" id="KW-0995">Kinetochore</keyword>
<evidence type="ECO:0000313" key="13">
    <source>
        <dbReference type="EMBL" id="KAF7762275.1"/>
    </source>
</evidence>
<evidence type="ECO:0000256" key="10">
    <source>
        <dbReference type="SAM" id="Coils"/>
    </source>
</evidence>
<dbReference type="CDD" id="cd23784">
    <property type="entry name" value="RWD_Spc25"/>
    <property type="match status" value="1"/>
</dbReference>
<feature type="coiled-coil region" evidence="10">
    <location>
        <begin position="86"/>
        <end position="137"/>
    </location>
</feature>
<reference evidence="13 14" key="1">
    <citation type="journal article" name="Sci. Rep.">
        <title>Telomere-to-telomere assembled and centromere annotated genomes of the two main subspecies of the button mushroom Agaricus bisporus reveal especially polymorphic chromosome ends.</title>
        <authorList>
            <person name="Sonnenberg A.S.M."/>
            <person name="Sedaghat-Telgerd N."/>
            <person name="Lavrijssen B."/>
            <person name="Ohm R.A."/>
            <person name="Hendrickx P.M."/>
            <person name="Scholtmeijer K."/>
            <person name="Baars J.J.P."/>
            <person name="van Peer A."/>
        </authorList>
    </citation>
    <scope>NUCLEOTIDE SEQUENCE [LARGE SCALE GENOMIC DNA]</scope>
    <source>
        <strain evidence="13 14">H119_p4</strain>
    </source>
</reference>
<dbReference type="GO" id="GO:0051301">
    <property type="term" value="P:cell division"/>
    <property type="evidence" value="ECO:0007669"/>
    <property type="project" value="UniProtKB-KW"/>
</dbReference>
<comment type="subcellular location">
    <subcellularLocation>
        <location evidence="1">Chromosome</location>
        <location evidence="1">Centromere</location>
        <location evidence="1">Kinetochore</location>
    </subcellularLocation>
</comment>
<evidence type="ECO:0000259" key="12">
    <source>
        <dbReference type="Pfam" id="PF08234"/>
    </source>
</evidence>
<keyword evidence="3" id="KW-0158">Chromosome</keyword>
<evidence type="ECO:0000256" key="3">
    <source>
        <dbReference type="ARBA" id="ARBA00022454"/>
    </source>
</evidence>
<keyword evidence="5" id="KW-0498">Mitosis</keyword>
<dbReference type="EMBL" id="JABXXO010000012">
    <property type="protein sequence ID" value="KAF7762275.1"/>
    <property type="molecule type" value="Genomic_DNA"/>
</dbReference>
<evidence type="ECO:0000256" key="2">
    <source>
        <dbReference type="ARBA" id="ARBA00006379"/>
    </source>
</evidence>
<evidence type="ECO:0000256" key="5">
    <source>
        <dbReference type="ARBA" id="ARBA00022776"/>
    </source>
</evidence>
<dbReference type="InterPro" id="IPR013255">
    <property type="entry name" value="Spc25_C"/>
</dbReference>
<comment type="similarity">
    <text evidence="2">Belongs to the SPC25 family.</text>
</comment>
<dbReference type="InterPro" id="IPR012469">
    <property type="entry name" value="DUF1688"/>
</dbReference>
<dbReference type="Gene3D" id="3.30.457.50">
    <property type="entry name" value="Chromosome segregation protein Spc25"/>
    <property type="match status" value="1"/>
</dbReference>
<comment type="caution">
    <text evidence="13">The sequence shown here is derived from an EMBL/GenBank/DDBJ whole genome shotgun (WGS) entry which is preliminary data.</text>
</comment>
<keyword evidence="9" id="KW-0137">Centromere</keyword>
<dbReference type="Pfam" id="PF07958">
    <property type="entry name" value="DUF1688"/>
    <property type="match status" value="1"/>
</dbReference>
<organism evidence="13 14">
    <name type="scientific">Agaricus bisporus var. burnettii</name>
    <dbReference type="NCBI Taxonomy" id="192524"/>
    <lineage>
        <taxon>Eukaryota</taxon>
        <taxon>Fungi</taxon>
        <taxon>Dikarya</taxon>
        <taxon>Basidiomycota</taxon>
        <taxon>Agaricomycotina</taxon>
        <taxon>Agaricomycetes</taxon>
        <taxon>Agaricomycetidae</taxon>
        <taxon>Agaricales</taxon>
        <taxon>Agaricineae</taxon>
        <taxon>Agaricaceae</taxon>
        <taxon>Agaricus</taxon>
    </lineage>
</organism>
<dbReference type="GO" id="GO:0031262">
    <property type="term" value="C:Ndc80 complex"/>
    <property type="evidence" value="ECO:0007669"/>
    <property type="project" value="InterPro"/>
</dbReference>
<proteinExistence type="inferred from homology"/>
<evidence type="ECO:0000256" key="6">
    <source>
        <dbReference type="ARBA" id="ARBA00022838"/>
    </source>
</evidence>
<keyword evidence="4" id="KW-0132">Cell division</keyword>
<protein>
    <recommendedName>
        <fullName evidence="12">Chromosome segregation protein Spc25 C-terminal domain-containing protein</fullName>
    </recommendedName>
</protein>
<dbReference type="Pfam" id="PF08234">
    <property type="entry name" value="Spindle_Spc25"/>
    <property type="match status" value="1"/>
</dbReference>
<evidence type="ECO:0000256" key="8">
    <source>
        <dbReference type="ARBA" id="ARBA00023306"/>
    </source>
</evidence>
<evidence type="ECO:0000256" key="7">
    <source>
        <dbReference type="ARBA" id="ARBA00023054"/>
    </source>
</evidence>
<evidence type="ECO:0000256" key="1">
    <source>
        <dbReference type="ARBA" id="ARBA00004629"/>
    </source>
</evidence>
<evidence type="ECO:0000256" key="11">
    <source>
        <dbReference type="SAM" id="MobiDB-lite"/>
    </source>
</evidence>
<evidence type="ECO:0000256" key="9">
    <source>
        <dbReference type="ARBA" id="ARBA00023328"/>
    </source>
</evidence>
<keyword evidence="8" id="KW-0131">Cell cycle</keyword>
<keyword evidence="7 10" id="KW-0175">Coiled coil</keyword>
<dbReference type="GO" id="GO:0007059">
    <property type="term" value="P:chromosome segregation"/>
    <property type="evidence" value="ECO:0007669"/>
    <property type="project" value="InterPro"/>
</dbReference>
<feature type="domain" description="Chromosome segregation protein Spc25 C-terminal" evidence="12">
    <location>
        <begin position="167"/>
        <end position="234"/>
    </location>
</feature>
<dbReference type="Proteomes" id="UP000629468">
    <property type="component" value="Unassembled WGS sequence"/>
</dbReference>
<name>A0A8H7C566_AGABI</name>
<evidence type="ECO:0000256" key="4">
    <source>
        <dbReference type="ARBA" id="ARBA00022618"/>
    </source>
</evidence>